<reference evidence="2" key="1">
    <citation type="submission" date="2012-09" db="EMBL/GenBank/DDBJ databases">
        <authorList>
            <person name="Harkins D.M."/>
            <person name="Durkin A.S."/>
            <person name="Brinkac L.M."/>
            <person name="Selengut J.D."/>
            <person name="Sanka R."/>
            <person name="DePew J."/>
            <person name="Purushe J."/>
            <person name="Picardeau M."/>
            <person name="Werts C."/>
            <person name="Goarant C."/>
            <person name="Vinetz J.M."/>
            <person name="Sutton G.G."/>
            <person name="Nelson W.C."/>
            <person name="Fouts D.E."/>
        </authorList>
    </citation>
    <scope>NUCLEOTIDE SEQUENCE [LARGE SCALE GENOMIC DNA]</scope>
    <source>
        <strain evidence="2">200801926</strain>
    </source>
</reference>
<keyword evidence="1" id="KW-0812">Transmembrane</keyword>
<comment type="caution">
    <text evidence="2">The sequence shown here is derived from an EMBL/GenBank/DDBJ whole genome shotgun (WGS) entry which is preliminary data.</text>
</comment>
<evidence type="ECO:0000313" key="2">
    <source>
        <dbReference type="EMBL" id="EKP11857.1"/>
    </source>
</evidence>
<organism evidence="2 3">
    <name type="scientific">Leptospira borgpetersenii str. 200801926</name>
    <dbReference type="NCBI Taxonomy" id="1193009"/>
    <lineage>
        <taxon>Bacteria</taxon>
        <taxon>Pseudomonadati</taxon>
        <taxon>Spirochaetota</taxon>
        <taxon>Spirochaetia</taxon>
        <taxon>Leptospirales</taxon>
        <taxon>Leptospiraceae</taxon>
        <taxon>Leptospira</taxon>
    </lineage>
</organism>
<evidence type="ECO:0000256" key="1">
    <source>
        <dbReference type="SAM" id="Phobius"/>
    </source>
</evidence>
<keyword evidence="1" id="KW-0472">Membrane</keyword>
<proteinExistence type="predicted"/>
<gene>
    <name evidence="2" type="ORF">LEP1GSC128_0991</name>
</gene>
<protein>
    <submittedName>
        <fullName evidence="2">Uncharacterized protein</fullName>
    </submittedName>
</protein>
<evidence type="ECO:0000313" key="3">
    <source>
        <dbReference type="Proteomes" id="UP000002837"/>
    </source>
</evidence>
<feature type="transmembrane region" description="Helical" evidence="1">
    <location>
        <begin position="12"/>
        <end position="30"/>
    </location>
</feature>
<keyword evidence="3" id="KW-1185">Reference proteome</keyword>
<dbReference type="Proteomes" id="UP000002837">
    <property type="component" value="Unassembled WGS sequence"/>
</dbReference>
<dbReference type="EMBL" id="AKWJ02000038">
    <property type="protein sequence ID" value="EKP11857.1"/>
    <property type="molecule type" value="Genomic_DNA"/>
</dbReference>
<keyword evidence="1" id="KW-1133">Transmembrane helix</keyword>
<sequence length="38" mass="4185">MNLSAVTTNAMELFLILFGGTLLSFGLFHLDNLANQKE</sequence>
<name>A0ABN0HT79_LEPBO</name>
<accession>A0ABN0HT79</accession>